<dbReference type="PANTHER" id="PTHR24056:SF107">
    <property type="entry name" value="CYCLIN-DEPENDENT KINASE 11A-RELATED"/>
    <property type="match status" value="1"/>
</dbReference>
<dbReference type="RefSeq" id="XP_025352357.1">
    <property type="nucleotide sequence ID" value="XM_025502977.1"/>
</dbReference>
<dbReference type="GO" id="GO:0005634">
    <property type="term" value="C:nucleus"/>
    <property type="evidence" value="ECO:0007669"/>
    <property type="project" value="TreeGrafter"/>
</dbReference>
<comment type="similarity">
    <text evidence="1">Belongs to the protein kinase superfamily. CMGC Ser/Thr protein kinase family. CDC2/CDKX subfamily.</text>
</comment>
<dbReference type="FunFam" id="3.30.200.20:FF:000054">
    <property type="entry name" value="Cyclin-dependent kinase 11B"/>
    <property type="match status" value="1"/>
</dbReference>
<dbReference type="Pfam" id="PF00069">
    <property type="entry name" value="Pkinase"/>
    <property type="match status" value="1"/>
</dbReference>
<dbReference type="PROSITE" id="PS00108">
    <property type="entry name" value="PROTEIN_KINASE_ST"/>
    <property type="match status" value="1"/>
</dbReference>
<dbReference type="FunFam" id="1.10.510.10:FF:000211">
    <property type="entry name" value="Cyclin-dependent kinase G-2"/>
    <property type="match status" value="1"/>
</dbReference>
<evidence type="ECO:0000256" key="3">
    <source>
        <dbReference type="ARBA" id="ARBA00022527"/>
    </source>
</evidence>
<protein>
    <recommendedName>
        <fullName evidence="2">cyclin-dependent kinase</fullName>
        <ecNumber evidence="2">2.7.11.22</ecNumber>
    </recommendedName>
</protein>
<dbReference type="InterPro" id="IPR050108">
    <property type="entry name" value="CDK"/>
</dbReference>
<dbReference type="InterPro" id="IPR008271">
    <property type="entry name" value="Ser/Thr_kinase_AS"/>
</dbReference>
<evidence type="ECO:0000256" key="9">
    <source>
        <dbReference type="ARBA" id="ARBA00048367"/>
    </source>
</evidence>
<evidence type="ECO:0000313" key="12">
    <source>
        <dbReference type="EMBL" id="PWN32055.1"/>
    </source>
</evidence>
<dbReference type="GO" id="GO:0005524">
    <property type="term" value="F:ATP binding"/>
    <property type="evidence" value="ECO:0007669"/>
    <property type="project" value="UniProtKB-KW"/>
</dbReference>
<dbReference type="SMART" id="SM00220">
    <property type="entry name" value="S_TKc"/>
    <property type="match status" value="1"/>
</dbReference>
<dbReference type="Gene3D" id="3.30.200.20">
    <property type="entry name" value="Phosphorylase Kinase, domain 1"/>
    <property type="match status" value="1"/>
</dbReference>
<keyword evidence="5" id="KW-0547">Nucleotide-binding</keyword>
<reference evidence="12 13" key="1">
    <citation type="journal article" date="2018" name="Mol. Biol. Evol.">
        <title>Broad Genomic Sampling Reveals a Smut Pathogenic Ancestry of the Fungal Clade Ustilaginomycotina.</title>
        <authorList>
            <person name="Kijpornyongpan T."/>
            <person name="Mondo S.J."/>
            <person name="Barry K."/>
            <person name="Sandor L."/>
            <person name="Lee J."/>
            <person name="Lipzen A."/>
            <person name="Pangilinan J."/>
            <person name="LaButti K."/>
            <person name="Hainaut M."/>
            <person name="Henrissat B."/>
            <person name="Grigoriev I.V."/>
            <person name="Spatafora J.W."/>
            <person name="Aime M.C."/>
        </authorList>
    </citation>
    <scope>NUCLEOTIDE SEQUENCE [LARGE SCALE GENOMIC DNA]</scope>
    <source>
        <strain evidence="12 13">MCA 3882</strain>
    </source>
</reference>
<feature type="domain" description="Protein kinase" evidence="11">
    <location>
        <begin position="26"/>
        <end position="317"/>
    </location>
</feature>
<proteinExistence type="inferred from homology"/>
<evidence type="ECO:0000256" key="5">
    <source>
        <dbReference type="ARBA" id="ARBA00022741"/>
    </source>
</evidence>
<accession>A0A316V9A2</accession>
<keyword evidence="3" id="KW-0723">Serine/threonine-protein kinase</keyword>
<dbReference type="PANTHER" id="PTHR24056">
    <property type="entry name" value="CELL DIVISION PROTEIN KINASE"/>
    <property type="match status" value="1"/>
</dbReference>
<dbReference type="AlphaFoldDB" id="A0A316V9A2"/>
<dbReference type="GeneID" id="37024758"/>
<dbReference type="SUPFAM" id="SSF56112">
    <property type="entry name" value="Protein kinase-like (PK-like)"/>
    <property type="match status" value="1"/>
</dbReference>
<sequence length="361" mass="41357">MDEEVASQHDSAKYPSLQGCRSVSCYERLNQIEEGSYGVVFRARDRLTGEIVALKKLKMDQEKNGFPITSLREIRTLMEARHENVVRVREIVVGDTLTQIFIVMDFIEHDLKTLLQTQTMPFLASEIKTLLHQLLSATALLHRNWIIHRDLKTSNLLMNNRGQIKLADFGLARMYGDPPMDEEEMTQLVVTLWYRAPELLLGTKRYDTAIDIWSVGCIFAELINKEPLFCGKNETDQIMKIFKLLGQPNEDVWPGFSKLPNAKTVLGSSHSIAQPFSKLRQTFKYSTENCIDLLQKMLTYDPEKRITAEQALQHPYFFESPPPAHPDTFGSFPSVAAGERKRNLSPDAPHERLAEYLDARR</sequence>
<feature type="compositionally biased region" description="Basic and acidic residues" evidence="10">
    <location>
        <begin position="338"/>
        <end position="361"/>
    </location>
</feature>
<dbReference type="InterPro" id="IPR011009">
    <property type="entry name" value="Kinase-like_dom_sf"/>
</dbReference>
<evidence type="ECO:0000256" key="7">
    <source>
        <dbReference type="ARBA" id="ARBA00022840"/>
    </source>
</evidence>
<evidence type="ECO:0000256" key="6">
    <source>
        <dbReference type="ARBA" id="ARBA00022777"/>
    </source>
</evidence>
<evidence type="ECO:0000313" key="13">
    <source>
        <dbReference type="Proteomes" id="UP000245771"/>
    </source>
</evidence>
<evidence type="ECO:0000256" key="2">
    <source>
        <dbReference type="ARBA" id="ARBA00012425"/>
    </source>
</evidence>
<dbReference type="OrthoDB" id="1732493at2759"/>
<dbReference type="CDD" id="cd07843">
    <property type="entry name" value="STKc_CDC2L1"/>
    <property type="match status" value="1"/>
</dbReference>
<organism evidence="12 13">
    <name type="scientific">Meira miltonrushii</name>
    <dbReference type="NCBI Taxonomy" id="1280837"/>
    <lineage>
        <taxon>Eukaryota</taxon>
        <taxon>Fungi</taxon>
        <taxon>Dikarya</taxon>
        <taxon>Basidiomycota</taxon>
        <taxon>Ustilaginomycotina</taxon>
        <taxon>Exobasidiomycetes</taxon>
        <taxon>Exobasidiales</taxon>
        <taxon>Brachybasidiaceae</taxon>
        <taxon>Meira</taxon>
    </lineage>
</organism>
<dbReference type="FunCoup" id="A0A316V9A2">
    <property type="interactions" value="234"/>
</dbReference>
<dbReference type="InterPro" id="IPR045267">
    <property type="entry name" value="CDK11/PITSLRE_STKc"/>
</dbReference>
<comment type="catalytic activity">
    <reaction evidence="9">
        <text>L-seryl-[protein] + ATP = O-phospho-L-seryl-[protein] + ADP + H(+)</text>
        <dbReference type="Rhea" id="RHEA:17989"/>
        <dbReference type="Rhea" id="RHEA-COMP:9863"/>
        <dbReference type="Rhea" id="RHEA-COMP:11604"/>
        <dbReference type="ChEBI" id="CHEBI:15378"/>
        <dbReference type="ChEBI" id="CHEBI:29999"/>
        <dbReference type="ChEBI" id="CHEBI:30616"/>
        <dbReference type="ChEBI" id="CHEBI:83421"/>
        <dbReference type="ChEBI" id="CHEBI:456216"/>
        <dbReference type="EC" id="2.7.11.22"/>
    </reaction>
</comment>
<dbReference type="GO" id="GO:0004693">
    <property type="term" value="F:cyclin-dependent protein serine/threonine kinase activity"/>
    <property type="evidence" value="ECO:0007669"/>
    <property type="project" value="UniProtKB-EC"/>
</dbReference>
<dbReference type="STRING" id="1280837.A0A316V9A2"/>
<dbReference type="PROSITE" id="PS50011">
    <property type="entry name" value="PROTEIN_KINASE_DOM"/>
    <property type="match status" value="1"/>
</dbReference>
<dbReference type="InParanoid" id="A0A316V9A2"/>
<evidence type="ECO:0000256" key="1">
    <source>
        <dbReference type="ARBA" id="ARBA00006485"/>
    </source>
</evidence>
<keyword evidence="13" id="KW-1185">Reference proteome</keyword>
<evidence type="ECO:0000259" key="11">
    <source>
        <dbReference type="PROSITE" id="PS50011"/>
    </source>
</evidence>
<dbReference type="Proteomes" id="UP000245771">
    <property type="component" value="Unassembled WGS sequence"/>
</dbReference>
<dbReference type="Gene3D" id="1.10.510.10">
    <property type="entry name" value="Transferase(Phosphotransferase) domain 1"/>
    <property type="match status" value="1"/>
</dbReference>
<evidence type="ECO:0000256" key="4">
    <source>
        <dbReference type="ARBA" id="ARBA00022679"/>
    </source>
</evidence>
<name>A0A316V9A2_9BASI</name>
<gene>
    <name evidence="12" type="ORF">FA14DRAFT_84492</name>
</gene>
<evidence type="ECO:0000256" key="10">
    <source>
        <dbReference type="SAM" id="MobiDB-lite"/>
    </source>
</evidence>
<evidence type="ECO:0000256" key="8">
    <source>
        <dbReference type="ARBA" id="ARBA00047811"/>
    </source>
</evidence>
<feature type="region of interest" description="Disordered" evidence="10">
    <location>
        <begin position="328"/>
        <end position="361"/>
    </location>
</feature>
<keyword evidence="6 12" id="KW-0418">Kinase</keyword>
<keyword evidence="7" id="KW-0067">ATP-binding</keyword>
<keyword evidence="4" id="KW-0808">Transferase</keyword>
<dbReference type="GO" id="GO:0007346">
    <property type="term" value="P:regulation of mitotic cell cycle"/>
    <property type="evidence" value="ECO:0007669"/>
    <property type="project" value="TreeGrafter"/>
</dbReference>
<dbReference type="InterPro" id="IPR000719">
    <property type="entry name" value="Prot_kinase_dom"/>
</dbReference>
<dbReference type="EMBL" id="KZ819606">
    <property type="protein sequence ID" value="PWN32055.1"/>
    <property type="molecule type" value="Genomic_DNA"/>
</dbReference>
<dbReference type="EC" id="2.7.11.22" evidence="2"/>
<comment type="catalytic activity">
    <reaction evidence="8">
        <text>L-threonyl-[protein] + ATP = O-phospho-L-threonyl-[protein] + ADP + H(+)</text>
        <dbReference type="Rhea" id="RHEA:46608"/>
        <dbReference type="Rhea" id="RHEA-COMP:11060"/>
        <dbReference type="Rhea" id="RHEA-COMP:11605"/>
        <dbReference type="ChEBI" id="CHEBI:15378"/>
        <dbReference type="ChEBI" id="CHEBI:30013"/>
        <dbReference type="ChEBI" id="CHEBI:30616"/>
        <dbReference type="ChEBI" id="CHEBI:61977"/>
        <dbReference type="ChEBI" id="CHEBI:456216"/>
        <dbReference type="EC" id="2.7.11.22"/>
    </reaction>
</comment>